<evidence type="ECO:0000256" key="12">
    <source>
        <dbReference type="RuleBase" id="RU000304"/>
    </source>
</evidence>
<dbReference type="SMART" id="SM00133">
    <property type="entry name" value="S_TK_X"/>
    <property type="match status" value="1"/>
</dbReference>
<dbReference type="PROSITE" id="PS50011">
    <property type="entry name" value="PROTEIN_KINASE_DOM"/>
    <property type="match status" value="1"/>
</dbReference>
<keyword evidence="3" id="KW-0597">Phosphoprotein</keyword>
<evidence type="ECO:0000256" key="1">
    <source>
        <dbReference type="ARBA" id="ARBA00012513"/>
    </source>
</evidence>
<organism evidence="15 16">
    <name type="scientific">Cytospora mali</name>
    <name type="common">Apple Valsa canker fungus</name>
    <name type="synonym">Valsa mali</name>
    <dbReference type="NCBI Taxonomy" id="578113"/>
    <lineage>
        <taxon>Eukaryota</taxon>
        <taxon>Fungi</taxon>
        <taxon>Dikarya</taxon>
        <taxon>Ascomycota</taxon>
        <taxon>Pezizomycotina</taxon>
        <taxon>Sordariomycetes</taxon>
        <taxon>Sordariomycetidae</taxon>
        <taxon>Diaporthales</taxon>
        <taxon>Cytosporaceae</taxon>
        <taxon>Cytospora</taxon>
    </lineage>
</organism>
<dbReference type="FunFam" id="3.30.200.20:FF:000192">
    <property type="entry name" value="Serine/threonine-protein kinase cot-1"/>
    <property type="match status" value="1"/>
</dbReference>
<gene>
    <name evidence="15" type="ORF">VM1G_07304</name>
</gene>
<evidence type="ECO:0000256" key="10">
    <source>
        <dbReference type="ARBA" id="ARBA00048679"/>
    </source>
</evidence>
<keyword evidence="2 12" id="KW-0723">Serine/threonine-protein kinase</keyword>
<dbReference type="OrthoDB" id="3638488at2759"/>
<evidence type="ECO:0000256" key="8">
    <source>
        <dbReference type="ARBA" id="ARBA00038271"/>
    </source>
</evidence>
<dbReference type="Gene3D" id="3.30.200.20">
    <property type="entry name" value="Phosphorylase Kinase, domain 1"/>
    <property type="match status" value="1"/>
</dbReference>
<feature type="binding site" evidence="11">
    <location>
        <position position="117"/>
    </location>
    <ligand>
        <name>ATP</name>
        <dbReference type="ChEBI" id="CHEBI:30616"/>
    </ligand>
</feature>
<feature type="domain" description="AGC-kinase C-terminal" evidence="14">
    <location>
        <begin position="396"/>
        <end position="473"/>
    </location>
</feature>
<dbReference type="EMBL" id="CM003104">
    <property type="protein sequence ID" value="KUI71647.1"/>
    <property type="molecule type" value="Genomic_DNA"/>
</dbReference>
<dbReference type="Gene3D" id="1.10.510.10">
    <property type="entry name" value="Transferase(Phosphotransferase) domain 1"/>
    <property type="match status" value="1"/>
</dbReference>
<evidence type="ECO:0000256" key="5">
    <source>
        <dbReference type="ARBA" id="ARBA00022741"/>
    </source>
</evidence>
<dbReference type="InterPro" id="IPR050839">
    <property type="entry name" value="Rho-assoc_Ser/Thr_Kinase"/>
</dbReference>
<dbReference type="PROSITE" id="PS00108">
    <property type="entry name" value="PROTEIN_KINASE_ST"/>
    <property type="match status" value="1"/>
</dbReference>
<dbReference type="InterPro" id="IPR000961">
    <property type="entry name" value="AGC-kinase_C"/>
</dbReference>
<dbReference type="SMART" id="SM00220">
    <property type="entry name" value="S_TKc"/>
    <property type="match status" value="1"/>
</dbReference>
<dbReference type="PANTHER" id="PTHR22988">
    <property type="entry name" value="MYOTONIC DYSTROPHY S/T KINASE-RELATED"/>
    <property type="match status" value="1"/>
</dbReference>
<dbReference type="EC" id="2.7.11.1" evidence="1"/>
<dbReference type="GO" id="GO:0005737">
    <property type="term" value="C:cytoplasm"/>
    <property type="evidence" value="ECO:0007669"/>
    <property type="project" value="TreeGrafter"/>
</dbReference>
<comment type="catalytic activity">
    <reaction evidence="10">
        <text>L-seryl-[protein] + ATP = O-phospho-L-seryl-[protein] + ADP + H(+)</text>
        <dbReference type="Rhea" id="RHEA:17989"/>
        <dbReference type="Rhea" id="RHEA-COMP:9863"/>
        <dbReference type="Rhea" id="RHEA-COMP:11604"/>
        <dbReference type="ChEBI" id="CHEBI:15378"/>
        <dbReference type="ChEBI" id="CHEBI:29999"/>
        <dbReference type="ChEBI" id="CHEBI:30616"/>
        <dbReference type="ChEBI" id="CHEBI:83421"/>
        <dbReference type="ChEBI" id="CHEBI:456216"/>
        <dbReference type="EC" id="2.7.11.1"/>
    </reaction>
</comment>
<proteinExistence type="inferred from homology"/>
<dbReference type="InterPro" id="IPR017441">
    <property type="entry name" value="Protein_kinase_ATP_BS"/>
</dbReference>
<evidence type="ECO:0000256" key="7">
    <source>
        <dbReference type="ARBA" id="ARBA00022840"/>
    </source>
</evidence>
<dbReference type="Pfam" id="PF00069">
    <property type="entry name" value="Pkinase"/>
    <property type="match status" value="2"/>
</dbReference>
<dbReference type="PROSITE" id="PS00107">
    <property type="entry name" value="PROTEIN_KINASE_ATP"/>
    <property type="match status" value="1"/>
</dbReference>
<evidence type="ECO:0000259" key="14">
    <source>
        <dbReference type="PROSITE" id="PS51285"/>
    </source>
</evidence>
<keyword evidence="4" id="KW-0808">Transferase</keyword>
<dbReference type="InterPro" id="IPR011009">
    <property type="entry name" value="Kinase-like_dom_sf"/>
</dbReference>
<feature type="domain" description="Protein kinase" evidence="13">
    <location>
        <begin position="88"/>
        <end position="395"/>
    </location>
</feature>
<evidence type="ECO:0000256" key="2">
    <source>
        <dbReference type="ARBA" id="ARBA00022527"/>
    </source>
</evidence>
<protein>
    <recommendedName>
        <fullName evidence="1">non-specific serine/threonine protein kinase</fullName>
        <ecNumber evidence="1">2.7.11.1</ecNumber>
    </recommendedName>
</protein>
<evidence type="ECO:0000313" key="15">
    <source>
        <dbReference type="EMBL" id="KUI71647.1"/>
    </source>
</evidence>
<evidence type="ECO:0000256" key="9">
    <source>
        <dbReference type="ARBA" id="ARBA00047899"/>
    </source>
</evidence>
<dbReference type="Proteomes" id="UP000078559">
    <property type="component" value="Chromosome 7"/>
</dbReference>
<keyword evidence="6 15" id="KW-0418">Kinase</keyword>
<dbReference type="InterPro" id="IPR000719">
    <property type="entry name" value="Prot_kinase_dom"/>
</dbReference>
<comment type="similarity">
    <text evidence="8">Belongs to the protein kinase superfamily. STE Ser/Thr protein kinase family. COT1 subfamily.</text>
</comment>
<evidence type="ECO:0000313" key="16">
    <source>
        <dbReference type="Proteomes" id="UP000078559"/>
    </source>
</evidence>
<sequence>MDFVSTPERNLDLYGPRARQNRAICSRLAAEFFRDSVKRARDRNLRQNELEQRLRDPKCSRETLWIGAGRQEARYLRFLRTRNKADDYETIKLIGKGGFGEVKLVRKRADGKIYALKSLVKTQMIAGDQVARVRAERDILAESDSPWVVKLYTTFQDTKFLYMLMEFLPGGDLLTMLIKYDLFSEDITRFYTAEIIMAIEAVHNLEFIHRDIKPDNILLDRGGHVKLTDFGLSTGFRKLHDNNYYHQLLTGDASSRNSQNLSRYSVNIDQISLTVSNRAQINEWRRSRRLMAYSAVGTPDYIAPEILTGQGYSFDCDWWSLGSIMFECLVGWPPFCAEDRRDVYRKIVNWQDCLHFPDDVQIGHCAEHLIRSLVRNTETRLGRAGAHEIKNHPFFAGVDFENLRRFRAPFEPRLASDIDTTYFPTEDLEQQAAEALELMGGLEAVAAPEQQETPEMTLPFIGYTFKRFENNFR</sequence>
<dbReference type="PANTHER" id="PTHR22988:SF71">
    <property type="entry name" value="CITRON RHO-INTERACTING KINASE"/>
    <property type="match status" value="1"/>
</dbReference>
<dbReference type="InterPro" id="IPR008271">
    <property type="entry name" value="Ser/Thr_kinase_AS"/>
</dbReference>
<comment type="catalytic activity">
    <reaction evidence="9">
        <text>L-threonyl-[protein] + ATP = O-phospho-L-threonyl-[protein] + ADP + H(+)</text>
        <dbReference type="Rhea" id="RHEA:46608"/>
        <dbReference type="Rhea" id="RHEA-COMP:11060"/>
        <dbReference type="Rhea" id="RHEA-COMP:11605"/>
        <dbReference type="ChEBI" id="CHEBI:15378"/>
        <dbReference type="ChEBI" id="CHEBI:30013"/>
        <dbReference type="ChEBI" id="CHEBI:30616"/>
        <dbReference type="ChEBI" id="CHEBI:61977"/>
        <dbReference type="ChEBI" id="CHEBI:456216"/>
        <dbReference type="EC" id="2.7.11.1"/>
    </reaction>
</comment>
<dbReference type="SMR" id="A0A194W5V5"/>
<dbReference type="AlphaFoldDB" id="A0A194W5V5"/>
<dbReference type="SUPFAM" id="SSF56112">
    <property type="entry name" value="Protein kinase-like (PK-like)"/>
    <property type="match status" value="1"/>
</dbReference>
<evidence type="ECO:0000256" key="6">
    <source>
        <dbReference type="ARBA" id="ARBA00022777"/>
    </source>
</evidence>
<keyword evidence="16" id="KW-1185">Reference proteome</keyword>
<evidence type="ECO:0000256" key="3">
    <source>
        <dbReference type="ARBA" id="ARBA00022553"/>
    </source>
</evidence>
<keyword evidence="5 11" id="KW-0547">Nucleotide-binding</keyword>
<evidence type="ECO:0000256" key="11">
    <source>
        <dbReference type="PROSITE-ProRule" id="PRU10141"/>
    </source>
</evidence>
<keyword evidence="7 11" id="KW-0067">ATP-binding</keyword>
<name>A0A194W5V5_CYTMA</name>
<dbReference type="GO" id="GO:0005856">
    <property type="term" value="C:cytoskeleton"/>
    <property type="evidence" value="ECO:0007669"/>
    <property type="project" value="TreeGrafter"/>
</dbReference>
<dbReference type="GO" id="GO:0004674">
    <property type="term" value="F:protein serine/threonine kinase activity"/>
    <property type="evidence" value="ECO:0007669"/>
    <property type="project" value="UniProtKB-KW"/>
</dbReference>
<evidence type="ECO:0000256" key="4">
    <source>
        <dbReference type="ARBA" id="ARBA00022679"/>
    </source>
</evidence>
<accession>A0A194W5V5</accession>
<evidence type="ECO:0000259" key="13">
    <source>
        <dbReference type="PROSITE" id="PS50011"/>
    </source>
</evidence>
<reference evidence="15" key="1">
    <citation type="submission" date="2014-12" db="EMBL/GenBank/DDBJ databases">
        <title>Genome Sequence of Valsa Canker Pathogens Uncovers a Specific Adaption of Colonization on Woody Bark.</title>
        <authorList>
            <person name="Yin Z."/>
            <person name="Liu H."/>
            <person name="Gao X."/>
            <person name="Li Z."/>
            <person name="Song N."/>
            <person name="Ke X."/>
            <person name="Dai Q."/>
            <person name="Wu Y."/>
            <person name="Sun Y."/>
            <person name="Xu J.-R."/>
            <person name="Kang Z.K."/>
            <person name="Wang L."/>
            <person name="Huang L."/>
        </authorList>
    </citation>
    <scope>NUCLEOTIDE SEQUENCE [LARGE SCALE GENOMIC DNA]</scope>
    <source>
        <strain evidence="15">03-8</strain>
    </source>
</reference>
<dbReference type="GO" id="GO:0005524">
    <property type="term" value="F:ATP binding"/>
    <property type="evidence" value="ECO:0007669"/>
    <property type="project" value="UniProtKB-UniRule"/>
</dbReference>
<dbReference type="GO" id="GO:0031032">
    <property type="term" value="P:actomyosin structure organization"/>
    <property type="evidence" value="ECO:0007669"/>
    <property type="project" value="TreeGrafter"/>
</dbReference>
<dbReference type="PROSITE" id="PS51285">
    <property type="entry name" value="AGC_KINASE_CTER"/>
    <property type="match status" value="1"/>
</dbReference>